<sequence length="13" mass="1526">RKREKAVARADLL</sequence>
<accession>A0A5J4WPM8</accession>
<dbReference type="Proteomes" id="UP000324800">
    <property type="component" value="Unassembled WGS sequence"/>
</dbReference>
<dbReference type="EMBL" id="SNRW01001299">
    <property type="protein sequence ID" value="KAA6396954.1"/>
    <property type="molecule type" value="Genomic_DNA"/>
</dbReference>
<name>A0A5J4WPM8_9EUKA</name>
<organism evidence="1 2">
    <name type="scientific">Streblomastix strix</name>
    <dbReference type="NCBI Taxonomy" id="222440"/>
    <lineage>
        <taxon>Eukaryota</taxon>
        <taxon>Metamonada</taxon>
        <taxon>Preaxostyla</taxon>
        <taxon>Oxymonadida</taxon>
        <taxon>Streblomastigidae</taxon>
        <taxon>Streblomastix</taxon>
    </lineage>
</organism>
<gene>
    <name evidence="1" type="ORF">EZS28_007516</name>
</gene>
<proteinExistence type="predicted"/>
<comment type="caution">
    <text evidence="1">The sequence shown here is derived from an EMBL/GenBank/DDBJ whole genome shotgun (WGS) entry which is preliminary data.</text>
</comment>
<evidence type="ECO:0000313" key="1">
    <source>
        <dbReference type="EMBL" id="KAA6396954.1"/>
    </source>
</evidence>
<reference evidence="1 2" key="1">
    <citation type="submission" date="2019-03" db="EMBL/GenBank/DDBJ databases">
        <title>Single cell metagenomics reveals metabolic interactions within the superorganism composed of flagellate Streblomastix strix and complex community of Bacteroidetes bacteria on its surface.</title>
        <authorList>
            <person name="Treitli S.C."/>
            <person name="Kolisko M."/>
            <person name="Husnik F."/>
            <person name="Keeling P."/>
            <person name="Hampl V."/>
        </authorList>
    </citation>
    <scope>NUCLEOTIDE SEQUENCE [LARGE SCALE GENOMIC DNA]</scope>
    <source>
        <strain evidence="1">ST1C</strain>
    </source>
</reference>
<feature type="non-terminal residue" evidence="1">
    <location>
        <position position="1"/>
    </location>
</feature>
<protein>
    <submittedName>
        <fullName evidence="1">Uncharacterized protein</fullName>
    </submittedName>
</protein>
<evidence type="ECO:0000313" key="2">
    <source>
        <dbReference type="Proteomes" id="UP000324800"/>
    </source>
</evidence>